<dbReference type="Gene3D" id="1.10.260.40">
    <property type="entry name" value="lambda repressor-like DNA-binding domains"/>
    <property type="match status" value="1"/>
</dbReference>
<evidence type="ECO:0000313" key="2">
    <source>
        <dbReference type="Proteomes" id="UP000251923"/>
    </source>
</evidence>
<dbReference type="RefSeq" id="WP_064293307.1">
    <property type="nucleotide sequence ID" value="NZ_JASODG010000007.1"/>
</dbReference>
<dbReference type="SUPFAM" id="SSF47413">
    <property type="entry name" value="lambda repressor-like DNA-binding domains"/>
    <property type="match status" value="1"/>
</dbReference>
<organism evidence="1 2">
    <name type="scientific">Aerococcus urinae</name>
    <dbReference type="NCBI Taxonomy" id="1376"/>
    <lineage>
        <taxon>Bacteria</taxon>
        <taxon>Bacillati</taxon>
        <taxon>Bacillota</taxon>
        <taxon>Bacilli</taxon>
        <taxon>Lactobacillales</taxon>
        <taxon>Aerococcaceae</taxon>
        <taxon>Aerococcus</taxon>
    </lineage>
</organism>
<dbReference type="Pfam" id="PF13377">
    <property type="entry name" value="Peripla_BP_3"/>
    <property type="match status" value="1"/>
</dbReference>
<dbReference type="SUPFAM" id="SSF53822">
    <property type="entry name" value="Periplasmic binding protein-like I"/>
    <property type="match status" value="1"/>
</dbReference>
<proteinExistence type="predicted"/>
<name>A0A178HE83_9LACT</name>
<dbReference type="AlphaFoldDB" id="A0A178HE83"/>
<dbReference type="PANTHER" id="PTHR30146">
    <property type="entry name" value="LACI-RELATED TRANSCRIPTIONAL REPRESSOR"/>
    <property type="match status" value="1"/>
</dbReference>
<dbReference type="PANTHER" id="PTHR30146:SF149">
    <property type="entry name" value="HTH-TYPE TRANSCRIPTIONAL REGULATOR EBGR"/>
    <property type="match status" value="1"/>
</dbReference>
<dbReference type="GeneID" id="86971645"/>
<dbReference type="InterPro" id="IPR028082">
    <property type="entry name" value="Peripla_BP_I"/>
</dbReference>
<dbReference type="Proteomes" id="UP000251923">
    <property type="component" value="Unassembled WGS sequence"/>
</dbReference>
<dbReference type="GO" id="GO:0000976">
    <property type="term" value="F:transcription cis-regulatory region binding"/>
    <property type="evidence" value="ECO:0007669"/>
    <property type="project" value="TreeGrafter"/>
</dbReference>
<reference evidence="1 2" key="1">
    <citation type="submission" date="2018-04" db="EMBL/GenBank/DDBJ databases">
        <title>Aerococcus urinae genomes.</title>
        <authorList>
            <person name="Hilt E."/>
            <person name="Gilbert N.M."/>
            <person name="Thomas-White K."/>
            <person name="Putonti C."/>
            <person name="Lewis A.L."/>
            <person name="Visck K.L."/>
            <person name="Wolfe A.J."/>
        </authorList>
    </citation>
    <scope>NUCLEOTIDE SEQUENCE [LARGE SCALE GENOMIC DNA]</scope>
    <source>
        <strain evidence="1 2">UMB7480</strain>
    </source>
</reference>
<dbReference type="Gene3D" id="3.40.50.2300">
    <property type="match status" value="2"/>
</dbReference>
<protein>
    <submittedName>
        <fullName evidence="1">LacI family transcriptional regulator</fullName>
    </submittedName>
</protein>
<comment type="caution">
    <text evidence="1">The sequence shown here is derived from an EMBL/GenBank/DDBJ whole genome shotgun (WGS) entry which is preliminary data.</text>
</comment>
<accession>A0A178HE83</accession>
<dbReference type="CDD" id="cd01392">
    <property type="entry name" value="HTH_LacI"/>
    <property type="match status" value="1"/>
</dbReference>
<evidence type="ECO:0000313" key="1">
    <source>
        <dbReference type="EMBL" id="RAV78777.1"/>
    </source>
</evidence>
<dbReference type="InterPro" id="IPR000843">
    <property type="entry name" value="HTH_LacI"/>
</dbReference>
<gene>
    <name evidence="1" type="ORF">DBT54_06375</name>
</gene>
<dbReference type="EMBL" id="QMHM01000011">
    <property type="protein sequence ID" value="RAV78777.1"/>
    <property type="molecule type" value="Genomic_DNA"/>
</dbReference>
<dbReference type="PROSITE" id="PS50932">
    <property type="entry name" value="HTH_LACI_2"/>
    <property type="match status" value="1"/>
</dbReference>
<sequence length="325" mass="36883">MTTLKDIAKATGYSVSTISRVLREDPTLSVKSSTRQEINAVAQAMNYAIRGVSSYAYDILVIHKDDHFRDHIDNAYYFNMRFGIESIVHEYGYSCYFVPISRLKKFKRTFDGILLLGNFTQEEQKEILTSYHNCPIVTVCLMNFFPDHMDQVAYDIEKAMELLLDQVADEGYHSLVYVSGEEIDQAHLMSSKEQILRAILPKYPTIDCQQIISIKQSSYSGTQAAKKFFSQSEALPDVIICSNDPIAFGFLGVMQDLNIDLPLLSINGDSYGEVTTPQLTSVDVRTEEIGQVAVERLLERLKDPQAPYQKILIQPQMLLRQSHLP</sequence>
<dbReference type="InterPro" id="IPR010982">
    <property type="entry name" value="Lambda_DNA-bd_dom_sf"/>
</dbReference>
<dbReference type="Pfam" id="PF00356">
    <property type="entry name" value="LacI"/>
    <property type="match status" value="1"/>
</dbReference>
<dbReference type="InterPro" id="IPR046335">
    <property type="entry name" value="LacI/GalR-like_sensor"/>
</dbReference>
<dbReference type="GO" id="GO:0003700">
    <property type="term" value="F:DNA-binding transcription factor activity"/>
    <property type="evidence" value="ECO:0007669"/>
    <property type="project" value="TreeGrafter"/>
</dbReference>
<dbReference type="SMART" id="SM00354">
    <property type="entry name" value="HTH_LACI"/>
    <property type="match status" value="1"/>
</dbReference>